<proteinExistence type="predicted"/>
<organism evidence="2 3">
    <name type="scientific">Flaviflexus ciconiae</name>
    <dbReference type="NCBI Taxonomy" id="2496867"/>
    <lineage>
        <taxon>Bacteria</taxon>
        <taxon>Bacillati</taxon>
        <taxon>Actinomycetota</taxon>
        <taxon>Actinomycetes</taxon>
        <taxon>Actinomycetales</taxon>
        <taxon>Actinomycetaceae</taxon>
        <taxon>Flaviflexus</taxon>
    </lineage>
</organism>
<feature type="domain" description="Calcineurin-like phosphoesterase" evidence="1">
    <location>
        <begin position="273"/>
        <end position="504"/>
    </location>
</feature>
<sequence length="771" mass="83197">MPADGDEVLGEVTIDATLADDAGVAGAPTLTLDGNPINIGDTLSSDEMAAGGHELRIEATDELGNTSVHIVSFTTHPNTPVFGDLSPVSGTSGTEGTVTLSTTVTDPHGGDVDTTFYEATPRMPEMAAQGTTPSLPLNQLNFTGQEEAGTDGLAPGDDETLRSPAAEEVTFQRFDVPVDESSSDQVISWSGEVDPARGARLHVWDGEEQIWQLLQDSRGTADGLTELTGIAQPAHITDGTVHLLVEGYDPFTDDIAGEVTDEFRDPETYDFSIAHNTDTQYLAEGAVDQEGAAAERFRDAYLDTTQWIADNADERKIAYAVHTGGLVNDDNVITNDPEWIGHARDQYAVADEAQTILDEAGIPNGVLPGNHDNKYGTDNSLYNEYFGPERYEALSETWENAEYGGPWKPGDNQNHYDLFTASGQDFLVVHLGYMATDEELAWANEVLAQYPDRNAILASHEYINASTATDARGASHTAHWGEAIYEKVVSQNPNIFLVLSGHVHGVGTNVRHNVAEDGHHVVELLADYQEYLVDGEKTAGYKRLLQFDVDRSEMSVNTYSARLDDHGAHEYDSATNREYDGTEDEFTVPINLNTRTTSIATDSVLVTAYSDIEIGSDTVASGASATADWTGLEPGTTYGWYAVAENATGGTGTSPLSVFTVAASTTEPEEPGDPTPIPDAEGKTYLLSNTWDSTTHDTAFVYGRANDEMFVGDWDGDGNDTFAVRRGDRYFVSNELRGGNADSEFAYGREADTVLIGDWDGNGTDTPGVRR</sequence>
<reference evidence="2 3" key="1">
    <citation type="submission" date="2018-12" db="EMBL/GenBank/DDBJ databases">
        <title>Complete genome sequence of Flaviflexus sp. H23T48.</title>
        <authorList>
            <person name="Bae J.-W."/>
            <person name="Lee J.-Y."/>
        </authorList>
    </citation>
    <scope>NUCLEOTIDE SEQUENCE [LARGE SCALE GENOMIC DNA]</scope>
    <source>
        <strain evidence="2 3">H23T48</strain>
    </source>
</reference>
<dbReference type="SUPFAM" id="SSF56300">
    <property type="entry name" value="Metallo-dependent phosphatases"/>
    <property type="match status" value="1"/>
</dbReference>
<dbReference type="RefSeq" id="WP_126703076.1">
    <property type="nucleotide sequence ID" value="NZ_CP034593.1"/>
</dbReference>
<dbReference type="Proteomes" id="UP000280344">
    <property type="component" value="Chromosome"/>
</dbReference>
<dbReference type="InterPro" id="IPR051918">
    <property type="entry name" value="STPP_CPPED1"/>
</dbReference>
<dbReference type="InterPro" id="IPR004843">
    <property type="entry name" value="Calcineurin-like_PHP"/>
</dbReference>
<accession>A0A3S9PV85</accession>
<gene>
    <name evidence="2" type="ORF">EJ997_01850</name>
</gene>
<dbReference type="KEGG" id="flh:EJ997_01850"/>
<evidence type="ECO:0000313" key="2">
    <source>
        <dbReference type="EMBL" id="AZQ76267.1"/>
    </source>
</evidence>
<protein>
    <recommendedName>
        <fullName evidence="1">Calcineurin-like phosphoesterase domain-containing protein</fullName>
    </recommendedName>
</protein>
<dbReference type="InterPro" id="IPR029052">
    <property type="entry name" value="Metallo-depent_PP-like"/>
</dbReference>
<evidence type="ECO:0000259" key="1">
    <source>
        <dbReference type="Pfam" id="PF00149"/>
    </source>
</evidence>
<dbReference type="EMBL" id="CP034593">
    <property type="protein sequence ID" value="AZQ76267.1"/>
    <property type="molecule type" value="Genomic_DNA"/>
</dbReference>
<keyword evidence="3" id="KW-1185">Reference proteome</keyword>
<dbReference type="AlphaFoldDB" id="A0A3S9PV85"/>
<dbReference type="PANTHER" id="PTHR43143">
    <property type="entry name" value="METALLOPHOSPHOESTERASE, CALCINEURIN SUPERFAMILY"/>
    <property type="match status" value="1"/>
</dbReference>
<dbReference type="OrthoDB" id="9804511at2"/>
<name>A0A3S9PV85_9ACTO</name>
<dbReference type="Pfam" id="PF00149">
    <property type="entry name" value="Metallophos"/>
    <property type="match status" value="1"/>
</dbReference>
<evidence type="ECO:0000313" key="3">
    <source>
        <dbReference type="Proteomes" id="UP000280344"/>
    </source>
</evidence>
<dbReference type="Gene3D" id="3.60.21.10">
    <property type="match status" value="1"/>
</dbReference>
<dbReference type="GO" id="GO:0016787">
    <property type="term" value="F:hydrolase activity"/>
    <property type="evidence" value="ECO:0007669"/>
    <property type="project" value="InterPro"/>
</dbReference>
<dbReference type="PANTHER" id="PTHR43143:SF5">
    <property type="entry name" value="SECRETED PROTEIN"/>
    <property type="match status" value="1"/>
</dbReference>